<dbReference type="GO" id="GO:0003677">
    <property type="term" value="F:DNA binding"/>
    <property type="evidence" value="ECO:0007669"/>
    <property type="project" value="UniProtKB-KW"/>
</dbReference>
<organism evidence="5 6">
    <name type="scientific">Candidatus Egerieimonas intestinavium</name>
    <dbReference type="NCBI Taxonomy" id="2840777"/>
    <lineage>
        <taxon>Bacteria</taxon>
        <taxon>Bacillati</taxon>
        <taxon>Bacillota</taxon>
        <taxon>Clostridia</taxon>
        <taxon>Lachnospirales</taxon>
        <taxon>Lachnospiraceae</taxon>
        <taxon>Lachnospiraceae incertae sedis</taxon>
        <taxon>Candidatus Egerieimonas</taxon>
    </lineage>
</organism>
<dbReference type="EMBL" id="DVHU01000099">
    <property type="protein sequence ID" value="HIR93965.1"/>
    <property type="molecule type" value="Genomic_DNA"/>
</dbReference>
<feature type="domain" description="Tyr recombinase" evidence="4">
    <location>
        <begin position="189"/>
        <end position="419"/>
    </location>
</feature>
<evidence type="ECO:0000256" key="3">
    <source>
        <dbReference type="ARBA" id="ARBA00023172"/>
    </source>
</evidence>
<dbReference type="CDD" id="cd01189">
    <property type="entry name" value="INT_ICEBs1_C_like"/>
    <property type="match status" value="1"/>
</dbReference>
<dbReference type="InterPro" id="IPR013762">
    <property type="entry name" value="Integrase-like_cat_sf"/>
</dbReference>
<reference evidence="5" key="2">
    <citation type="journal article" date="2021" name="PeerJ">
        <title>Extensive microbial diversity within the chicken gut microbiome revealed by metagenomics and culture.</title>
        <authorList>
            <person name="Gilroy R."/>
            <person name="Ravi A."/>
            <person name="Getino M."/>
            <person name="Pursley I."/>
            <person name="Horton D.L."/>
            <person name="Alikhan N.F."/>
            <person name="Baker D."/>
            <person name="Gharbi K."/>
            <person name="Hall N."/>
            <person name="Watson M."/>
            <person name="Adriaenssens E.M."/>
            <person name="Foster-Nyarko E."/>
            <person name="Jarju S."/>
            <person name="Secka A."/>
            <person name="Antonio M."/>
            <person name="Oren A."/>
            <person name="Chaudhuri R.R."/>
            <person name="La Ragione R."/>
            <person name="Hildebrand F."/>
            <person name="Pallen M.J."/>
        </authorList>
    </citation>
    <scope>NUCLEOTIDE SEQUENCE</scope>
    <source>
        <strain evidence="5">ChiSxjej1B13-7041</strain>
    </source>
</reference>
<reference evidence="5" key="1">
    <citation type="submission" date="2020-10" db="EMBL/GenBank/DDBJ databases">
        <authorList>
            <person name="Gilroy R."/>
        </authorList>
    </citation>
    <scope>NUCLEOTIDE SEQUENCE</scope>
    <source>
        <strain evidence="5">ChiSxjej1B13-7041</strain>
    </source>
</reference>
<dbReference type="Proteomes" id="UP000886841">
    <property type="component" value="Unassembled WGS sequence"/>
</dbReference>
<keyword evidence="3" id="KW-0233">DNA recombination</keyword>
<evidence type="ECO:0000256" key="1">
    <source>
        <dbReference type="ARBA" id="ARBA00008857"/>
    </source>
</evidence>
<dbReference type="InterPro" id="IPR011010">
    <property type="entry name" value="DNA_brk_join_enz"/>
</dbReference>
<dbReference type="GO" id="GO:0006310">
    <property type="term" value="P:DNA recombination"/>
    <property type="evidence" value="ECO:0007669"/>
    <property type="project" value="UniProtKB-KW"/>
</dbReference>
<dbReference type="Gene3D" id="1.10.443.10">
    <property type="entry name" value="Intergrase catalytic core"/>
    <property type="match status" value="1"/>
</dbReference>
<dbReference type="InterPro" id="IPR002104">
    <property type="entry name" value="Integrase_catalytic"/>
</dbReference>
<dbReference type="PANTHER" id="PTHR30349:SF64">
    <property type="entry name" value="PROPHAGE INTEGRASE INTD-RELATED"/>
    <property type="match status" value="1"/>
</dbReference>
<gene>
    <name evidence="5" type="ORF">IAB98_11165</name>
</gene>
<dbReference type="SUPFAM" id="SSF56349">
    <property type="entry name" value="DNA breaking-rejoining enzymes"/>
    <property type="match status" value="1"/>
</dbReference>
<proteinExistence type="inferred from homology"/>
<sequence>MAKGSVRKKGKKWYYRFYVRDEQGRSVQKEFAGTENKRETERLLRKAMGEYETGKITGISGEITLAVLLDLWVEEELKPGTVSNGTLMTYQTVVRRIQRHPISAQKLNRLREEQLQEYLDLLSIGGTNPDGTPVKALSPGYFQIFWSVFQHAFRFAVFPKRLLPCNYMQYVTAHRRKEPPQLFTRDSSGLPEHITHAQFLELTDLLRRKRNAALLPIQISYYTGLRLGEVCGLTWEDIHLEEQYLTVRRSMRYNSLRRQMEMGLPKRNSARTVDFCDTLAEILRKERESRCQEPLSAGKIRNYYVKTSEKNRFYYDVHSFSGDFSPPQDFQLLSLVCLRSDGSYESPNTIELMCRAVRKQIPGLENFHFHMLRHTFTTNLLSAGAAPKEVQELLGHADIQTTLNIYAHASRESKRASAKLLDHFF</sequence>
<dbReference type="AlphaFoldDB" id="A0A9D1EL01"/>
<dbReference type="GO" id="GO:0015074">
    <property type="term" value="P:DNA integration"/>
    <property type="evidence" value="ECO:0007669"/>
    <property type="project" value="InterPro"/>
</dbReference>
<accession>A0A9D1EL01</accession>
<comment type="similarity">
    <text evidence="1">Belongs to the 'phage' integrase family.</text>
</comment>
<dbReference type="Gene3D" id="1.10.150.130">
    <property type="match status" value="1"/>
</dbReference>
<protein>
    <submittedName>
        <fullName evidence="5">Site-specific integrase</fullName>
    </submittedName>
</protein>
<evidence type="ECO:0000313" key="6">
    <source>
        <dbReference type="Proteomes" id="UP000886841"/>
    </source>
</evidence>
<evidence type="ECO:0000256" key="2">
    <source>
        <dbReference type="ARBA" id="ARBA00023125"/>
    </source>
</evidence>
<evidence type="ECO:0000259" key="4">
    <source>
        <dbReference type="PROSITE" id="PS51898"/>
    </source>
</evidence>
<dbReference type="Pfam" id="PF00589">
    <property type="entry name" value="Phage_integrase"/>
    <property type="match status" value="1"/>
</dbReference>
<keyword evidence="2" id="KW-0238">DNA-binding</keyword>
<evidence type="ECO:0000313" key="5">
    <source>
        <dbReference type="EMBL" id="HIR93965.1"/>
    </source>
</evidence>
<dbReference type="PANTHER" id="PTHR30349">
    <property type="entry name" value="PHAGE INTEGRASE-RELATED"/>
    <property type="match status" value="1"/>
</dbReference>
<dbReference type="InterPro" id="IPR010998">
    <property type="entry name" value="Integrase_recombinase_N"/>
</dbReference>
<comment type="caution">
    <text evidence="5">The sequence shown here is derived from an EMBL/GenBank/DDBJ whole genome shotgun (WGS) entry which is preliminary data.</text>
</comment>
<dbReference type="InterPro" id="IPR050090">
    <property type="entry name" value="Tyrosine_recombinase_XerCD"/>
</dbReference>
<dbReference type="PROSITE" id="PS51898">
    <property type="entry name" value="TYR_RECOMBINASE"/>
    <property type="match status" value="1"/>
</dbReference>
<name>A0A9D1EL01_9FIRM</name>